<protein>
    <recommendedName>
        <fullName evidence="2">No apical meristem-associated C-terminal domain-containing protein</fullName>
    </recommendedName>
</protein>
<name>A0A834L2R4_RHOSS</name>
<dbReference type="Proteomes" id="UP000626092">
    <property type="component" value="Unassembled WGS sequence"/>
</dbReference>
<dbReference type="PANTHER" id="PTHR45125:SF3">
    <property type="entry name" value="NO-APICAL-MERISTEM-ASSOCIATED CARBOXY-TERMINAL DOMAIN PROTEIN"/>
    <property type="match status" value="1"/>
</dbReference>
<feature type="compositionally biased region" description="Basic and acidic residues" evidence="1">
    <location>
        <begin position="134"/>
        <end position="146"/>
    </location>
</feature>
<feature type="domain" description="No apical meristem-associated C-terminal" evidence="2">
    <location>
        <begin position="49"/>
        <end position="236"/>
    </location>
</feature>
<accession>A0A834L2R4</accession>
<dbReference type="AlphaFoldDB" id="A0A834L2R4"/>
<gene>
    <name evidence="3" type="ORF">RHSIM_RhsimUnG0078100</name>
</gene>
<comment type="caution">
    <text evidence="3">The sequence shown here is derived from an EMBL/GenBank/DDBJ whole genome shotgun (WGS) entry which is preliminary data.</text>
</comment>
<dbReference type="InterPro" id="IPR029466">
    <property type="entry name" value="NAM-associated_C"/>
</dbReference>
<sequence>MHRWAIILQDVKKYSSYERSIERNLTSGCNAEQSIEATKDLNFRTNGQHFKWYGCWLILKDTSKWFHHMQEQEGRKEKIAQRKKREGTLDVDEIVFPSNASTLVTPSSVGAPISLDDNISPLNDGPTDLLRPTGRKETKNPGRMKKGDLSESVNFILSEFSNMRKEQKELVQQEISMAVERERMKIQAKLEQERMKIAAKCKQDQLNFEREIMLKDPSTVTTEEGRAWVIAQQKAIWARVNRGGGIGDGSSGNV</sequence>
<feature type="region of interest" description="Disordered" evidence="1">
    <location>
        <begin position="118"/>
        <end position="146"/>
    </location>
</feature>
<dbReference type="OrthoDB" id="1741395at2759"/>
<dbReference type="Pfam" id="PF14303">
    <property type="entry name" value="NAM-associated"/>
    <property type="match status" value="1"/>
</dbReference>
<evidence type="ECO:0000259" key="2">
    <source>
        <dbReference type="Pfam" id="PF14303"/>
    </source>
</evidence>
<organism evidence="3 4">
    <name type="scientific">Rhododendron simsii</name>
    <name type="common">Sims's rhododendron</name>
    <dbReference type="NCBI Taxonomy" id="118357"/>
    <lineage>
        <taxon>Eukaryota</taxon>
        <taxon>Viridiplantae</taxon>
        <taxon>Streptophyta</taxon>
        <taxon>Embryophyta</taxon>
        <taxon>Tracheophyta</taxon>
        <taxon>Spermatophyta</taxon>
        <taxon>Magnoliopsida</taxon>
        <taxon>eudicotyledons</taxon>
        <taxon>Gunneridae</taxon>
        <taxon>Pentapetalae</taxon>
        <taxon>asterids</taxon>
        <taxon>Ericales</taxon>
        <taxon>Ericaceae</taxon>
        <taxon>Ericoideae</taxon>
        <taxon>Rhodoreae</taxon>
        <taxon>Rhododendron</taxon>
    </lineage>
</organism>
<dbReference type="PANTHER" id="PTHR45125">
    <property type="entry name" value="F21J9.4-RELATED"/>
    <property type="match status" value="1"/>
</dbReference>
<keyword evidence="4" id="KW-1185">Reference proteome</keyword>
<proteinExistence type="predicted"/>
<evidence type="ECO:0000313" key="4">
    <source>
        <dbReference type="Proteomes" id="UP000626092"/>
    </source>
</evidence>
<evidence type="ECO:0000313" key="3">
    <source>
        <dbReference type="EMBL" id="KAF7114755.1"/>
    </source>
</evidence>
<dbReference type="EMBL" id="WJXA01000188">
    <property type="protein sequence ID" value="KAF7114755.1"/>
    <property type="molecule type" value="Genomic_DNA"/>
</dbReference>
<evidence type="ECO:0000256" key="1">
    <source>
        <dbReference type="SAM" id="MobiDB-lite"/>
    </source>
</evidence>
<reference evidence="3" key="1">
    <citation type="submission" date="2019-11" db="EMBL/GenBank/DDBJ databases">
        <authorList>
            <person name="Liu Y."/>
            <person name="Hou J."/>
            <person name="Li T.-Q."/>
            <person name="Guan C.-H."/>
            <person name="Wu X."/>
            <person name="Wu H.-Z."/>
            <person name="Ling F."/>
            <person name="Zhang R."/>
            <person name="Shi X.-G."/>
            <person name="Ren J.-P."/>
            <person name="Chen E.-F."/>
            <person name="Sun J.-M."/>
        </authorList>
    </citation>
    <scope>NUCLEOTIDE SEQUENCE</scope>
    <source>
        <strain evidence="3">Adult_tree_wgs_1</strain>
        <tissue evidence="3">Leaves</tissue>
    </source>
</reference>